<dbReference type="Proteomes" id="UP000036681">
    <property type="component" value="Unplaced"/>
</dbReference>
<feature type="domain" description="Peptidase C1A papain C-terminal" evidence="3">
    <location>
        <begin position="171"/>
        <end position="452"/>
    </location>
</feature>
<dbReference type="PANTHER" id="PTHR12411">
    <property type="entry name" value="CYSTEINE PROTEASE FAMILY C1-RELATED"/>
    <property type="match status" value="1"/>
</dbReference>
<comment type="similarity">
    <text evidence="1">Belongs to the peptidase C1 family.</text>
</comment>
<accession>A0A0M3IDV9</accession>
<keyword evidence="2" id="KW-0812">Transmembrane</keyword>
<evidence type="ECO:0000256" key="1">
    <source>
        <dbReference type="ARBA" id="ARBA00008455"/>
    </source>
</evidence>
<dbReference type="InterPro" id="IPR013128">
    <property type="entry name" value="Peptidase_C1A"/>
</dbReference>
<sequence length="463" mass="53538">MRQSFECNEAFTSAPDSEEPDTEVDRRNITRSRRTTLSFLSVTPISSLHCCIMVVGAASFVVLLTIAVSIFLKELLHASSNPSPNSPALTYFAELLERIKAERRWTAEPNENAFQRRELAEYGVEVRKAENYSSTAYQGEFERIYASTFHARDNYQLIFDMLTKFHIPPAVAQHFDAREHWPLCRSSTAKVYDQGACWNYWLMSTLSTIEDRICIASNGEEKMRLSMFHLLTCCQECGGCRGGNPEAVYIYWVKYGITTEMCQPSHVLFSSIETNCGSPCPLSIVKKADRQLRLHIKPCHSECLNPEHRYLDIYDRTQTNVHYGDYVNLIQKTVISERRAKSWDRGEIVRRQIYIDDAKWLDLVKKELFLRGPLSMDVLIYDDFFLYRSGIYEPLPRSYTNELFRYHVKVIGWDMVDNETVFIALNNWGTTWGENGSFRFSARLAFHGDRPRAYAPYATPSHE</sequence>
<keyword evidence="4" id="KW-1185">Reference proteome</keyword>
<dbReference type="SUPFAM" id="SSF54001">
    <property type="entry name" value="Cysteine proteinases"/>
    <property type="match status" value="1"/>
</dbReference>
<dbReference type="InterPro" id="IPR000668">
    <property type="entry name" value="Peptidase_C1A_C"/>
</dbReference>
<evidence type="ECO:0000313" key="5">
    <source>
        <dbReference type="WBParaSite" id="ALUE_0001623601-mRNA-1"/>
    </source>
</evidence>
<keyword evidence="2" id="KW-0472">Membrane</keyword>
<dbReference type="AlphaFoldDB" id="A0A0M3IDV9"/>
<feature type="transmembrane region" description="Helical" evidence="2">
    <location>
        <begin position="46"/>
        <end position="72"/>
    </location>
</feature>
<reference evidence="5" key="1">
    <citation type="submission" date="2017-02" db="UniProtKB">
        <authorList>
            <consortium name="WormBaseParasite"/>
        </authorList>
    </citation>
    <scope>IDENTIFICATION</scope>
</reference>
<dbReference type="Pfam" id="PF00112">
    <property type="entry name" value="Peptidase_C1"/>
    <property type="match status" value="1"/>
</dbReference>
<evidence type="ECO:0000256" key="2">
    <source>
        <dbReference type="SAM" id="Phobius"/>
    </source>
</evidence>
<evidence type="ECO:0000259" key="3">
    <source>
        <dbReference type="SMART" id="SM00645"/>
    </source>
</evidence>
<dbReference type="SMART" id="SM00645">
    <property type="entry name" value="Pept_C1"/>
    <property type="match status" value="1"/>
</dbReference>
<protein>
    <submittedName>
        <fullName evidence="5">Pept_C1 domain-containing protein</fullName>
    </submittedName>
</protein>
<evidence type="ECO:0000313" key="4">
    <source>
        <dbReference type="Proteomes" id="UP000036681"/>
    </source>
</evidence>
<dbReference type="WBParaSite" id="ALUE_0001623601-mRNA-1">
    <property type="protein sequence ID" value="ALUE_0001623601-mRNA-1"/>
    <property type="gene ID" value="ALUE_0001623601"/>
</dbReference>
<dbReference type="InterPro" id="IPR038765">
    <property type="entry name" value="Papain-like_cys_pep_sf"/>
</dbReference>
<dbReference type="Gene3D" id="3.90.70.10">
    <property type="entry name" value="Cysteine proteinases"/>
    <property type="match status" value="1"/>
</dbReference>
<dbReference type="GO" id="GO:0008234">
    <property type="term" value="F:cysteine-type peptidase activity"/>
    <property type="evidence" value="ECO:0007669"/>
    <property type="project" value="InterPro"/>
</dbReference>
<keyword evidence="2" id="KW-1133">Transmembrane helix</keyword>
<dbReference type="GO" id="GO:0006508">
    <property type="term" value="P:proteolysis"/>
    <property type="evidence" value="ECO:0007669"/>
    <property type="project" value="InterPro"/>
</dbReference>
<proteinExistence type="inferred from homology"/>
<organism evidence="4 5">
    <name type="scientific">Ascaris lumbricoides</name>
    <name type="common">Giant roundworm</name>
    <dbReference type="NCBI Taxonomy" id="6252"/>
    <lineage>
        <taxon>Eukaryota</taxon>
        <taxon>Metazoa</taxon>
        <taxon>Ecdysozoa</taxon>
        <taxon>Nematoda</taxon>
        <taxon>Chromadorea</taxon>
        <taxon>Rhabditida</taxon>
        <taxon>Spirurina</taxon>
        <taxon>Ascaridomorpha</taxon>
        <taxon>Ascaridoidea</taxon>
        <taxon>Ascarididae</taxon>
        <taxon>Ascaris</taxon>
    </lineage>
</organism>
<name>A0A0M3IDV9_ASCLU</name>